<evidence type="ECO:0000256" key="5">
    <source>
        <dbReference type="ARBA" id="ARBA00023237"/>
    </source>
</evidence>
<dbReference type="SUPFAM" id="SSF56954">
    <property type="entry name" value="Outer membrane efflux proteins (OEP)"/>
    <property type="match status" value="1"/>
</dbReference>
<dbReference type="Proteomes" id="UP001170954">
    <property type="component" value="Unassembled WGS sequence"/>
</dbReference>
<gene>
    <name evidence="6" type="ORF">HX018_04835</name>
</gene>
<keyword evidence="3" id="KW-0812">Transmembrane</keyword>
<comment type="subcellular location">
    <subcellularLocation>
        <location evidence="1">Cell outer membrane</location>
    </subcellularLocation>
</comment>
<keyword evidence="7" id="KW-1185">Reference proteome</keyword>
<keyword evidence="4" id="KW-0472">Membrane</keyword>
<dbReference type="InterPro" id="IPR051906">
    <property type="entry name" value="TolC-like"/>
</dbReference>
<dbReference type="EMBL" id="JACAGK010000009">
    <property type="protein sequence ID" value="MDM1047567.1"/>
    <property type="molecule type" value="Genomic_DNA"/>
</dbReference>
<dbReference type="RefSeq" id="WP_149526292.1">
    <property type="nucleotide sequence ID" value="NZ_CP030848.1"/>
</dbReference>
<keyword evidence="5" id="KW-0998">Cell outer membrane</keyword>
<evidence type="ECO:0000256" key="3">
    <source>
        <dbReference type="ARBA" id="ARBA00022692"/>
    </source>
</evidence>
<dbReference type="PANTHER" id="PTHR30026">
    <property type="entry name" value="OUTER MEMBRANE PROTEIN TOLC"/>
    <property type="match status" value="1"/>
</dbReference>
<evidence type="ECO:0000256" key="2">
    <source>
        <dbReference type="ARBA" id="ARBA00022452"/>
    </source>
</evidence>
<reference evidence="6" key="2">
    <citation type="journal article" date="2022" name="Sci. Total Environ.">
        <title>Prevalence, transmission, and molecular epidemiology of tet(X)-positive bacteria among humans, animals, and environmental niches in China: An epidemiological, and genomic-based study.</title>
        <authorList>
            <person name="Dong N."/>
            <person name="Zeng Y."/>
            <person name="Cai C."/>
            <person name="Sun C."/>
            <person name="Lu J."/>
            <person name="Liu C."/>
            <person name="Zhou H."/>
            <person name="Sun Q."/>
            <person name="Shu L."/>
            <person name="Wang H."/>
            <person name="Wang Y."/>
            <person name="Wang S."/>
            <person name="Wu C."/>
            <person name="Chan E.W."/>
            <person name="Chen G."/>
            <person name="Shen Z."/>
            <person name="Chen S."/>
            <person name="Zhang R."/>
        </authorList>
    </citation>
    <scope>NUCLEOTIDE SEQUENCE</scope>
    <source>
        <strain evidence="6">R1692</strain>
    </source>
</reference>
<reference evidence="6" key="1">
    <citation type="submission" date="2020-06" db="EMBL/GenBank/DDBJ databases">
        <authorList>
            <person name="Dong N."/>
        </authorList>
    </citation>
    <scope>NUCLEOTIDE SEQUENCE</scope>
    <source>
        <strain evidence="6">R1692</strain>
    </source>
</reference>
<dbReference type="Gene3D" id="1.20.1600.10">
    <property type="entry name" value="Outer membrane efflux proteins (OEP)"/>
    <property type="match status" value="1"/>
</dbReference>
<evidence type="ECO:0000256" key="4">
    <source>
        <dbReference type="ARBA" id="ARBA00023136"/>
    </source>
</evidence>
<keyword evidence="2" id="KW-1134">Transmembrane beta strand</keyword>
<evidence type="ECO:0000256" key="1">
    <source>
        <dbReference type="ARBA" id="ARBA00004442"/>
    </source>
</evidence>
<evidence type="ECO:0000313" key="7">
    <source>
        <dbReference type="Proteomes" id="UP001170954"/>
    </source>
</evidence>
<name>A0ABT7NK24_9SPHI</name>
<dbReference type="PANTHER" id="PTHR30026:SF20">
    <property type="entry name" value="OUTER MEMBRANE PROTEIN TOLC"/>
    <property type="match status" value="1"/>
</dbReference>
<sequence>MRRIILLRSFIIAYMLCLVSSTVVAQHLHRLQLDSCVEMAKRNFPLIKQLGLLQQSKDFSIDNANKAYLPQFSINGSATYQSDVTKVPIAIPSVSIPSLSKDQYKAYAEVNQALTDMFFVKDQHKLIEATNKVESQKIEVELYKLRERITQLFFGSLLVDAQIKQTSLMRADIENGIQQVESAVRNGISTRSNLSKLQAELLKAEQRETEQRAAKKAYIQMLGYFIGKPLSADVQLIAPSGAVEDNGINRPELALFQDQDDAITIQNQLLYNRNLPRFSAFVQGGVGRPGLNMLNPDMQGYYIAGLRLNWNLSSLYTYRNDKKNIDISRQLLEKQKETFLFNIDLTLLQQKEETNKYQKLIDTDNEIVQLREQVKKATAAQLKNGVASTYDYMTAVTEEDQARQNMVLHQIQLRLSQYNQKISTGN</sequence>
<evidence type="ECO:0000313" key="6">
    <source>
        <dbReference type="EMBL" id="MDM1047567.1"/>
    </source>
</evidence>
<comment type="caution">
    <text evidence="6">The sequence shown here is derived from an EMBL/GenBank/DDBJ whole genome shotgun (WGS) entry which is preliminary data.</text>
</comment>
<protein>
    <submittedName>
        <fullName evidence="6">TolC family protein</fullName>
    </submittedName>
</protein>
<proteinExistence type="predicted"/>
<organism evidence="6 7">
    <name type="scientific">Sphingobacterium hotanense</name>
    <dbReference type="NCBI Taxonomy" id="649196"/>
    <lineage>
        <taxon>Bacteria</taxon>
        <taxon>Pseudomonadati</taxon>
        <taxon>Bacteroidota</taxon>
        <taxon>Sphingobacteriia</taxon>
        <taxon>Sphingobacteriales</taxon>
        <taxon>Sphingobacteriaceae</taxon>
        <taxon>Sphingobacterium</taxon>
    </lineage>
</organism>
<accession>A0ABT7NK24</accession>